<evidence type="ECO:0000259" key="7">
    <source>
        <dbReference type="PROSITE" id="PS50887"/>
    </source>
</evidence>
<dbReference type="CDD" id="cd12914">
    <property type="entry name" value="PDC1_DGC_like"/>
    <property type="match status" value="1"/>
</dbReference>
<evidence type="ECO:0000313" key="9">
    <source>
        <dbReference type="Proteomes" id="UP000254535"/>
    </source>
</evidence>
<proteinExistence type="predicted"/>
<dbReference type="GO" id="GO:0005886">
    <property type="term" value="C:plasma membrane"/>
    <property type="evidence" value="ECO:0007669"/>
    <property type="project" value="UniProtKB-SubCell"/>
</dbReference>
<evidence type="ECO:0000256" key="6">
    <source>
        <dbReference type="SAM" id="Phobius"/>
    </source>
</evidence>
<name>A0A345UVY4_PSEFL</name>
<evidence type="ECO:0000313" key="8">
    <source>
        <dbReference type="EMBL" id="AXJ04636.1"/>
    </source>
</evidence>
<evidence type="ECO:0000256" key="3">
    <source>
        <dbReference type="ARBA" id="ARBA00012528"/>
    </source>
</evidence>
<reference evidence="8 9" key="1">
    <citation type="submission" date="2017-07" db="EMBL/GenBank/DDBJ databases">
        <title>Genome sequence of Pseudomonas NEP1.</title>
        <authorList>
            <person name="Nascimento F.X."/>
        </authorList>
    </citation>
    <scope>NUCLEOTIDE SEQUENCE [LARGE SCALE GENOMIC DNA]</scope>
    <source>
        <strain evidence="8 9">NEP1</strain>
    </source>
</reference>
<dbReference type="RefSeq" id="WP_115077494.1">
    <property type="nucleotide sequence ID" value="NZ_CP022313.1"/>
</dbReference>
<dbReference type="GO" id="GO:0043709">
    <property type="term" value="P:cell adhesion involved in single-species biofilm formation"/>
    <property type="evidence" value="ECO:0007669"/>
    <property type="project" value="TreeGrafter"/>
</dbReference>
<evidence type="ECO:0000256" key="4">
    <source>
        <dbReference type="ARBA" id="ARBA00034247"/>
    </source>
</evidence>
<protein>
    <recommendedName>
        <fullName evidence="3">diguanylate cyclase</fullName>
        <ecNumber evidence="3">2.7.7.65</ecNumber>
    </recommendedName>
</protein>
<gene>
    <name evidence="8" type="ORF">CFN16_11040</name>
</gene>
<feature type="region of interest" description="Disordered" evidence="5">
    <location>
        <begin position="1"/>
        <end position="21"/>
    </location>
</feature>
<dbReference type="SMART" id="SM00267">
    <property type="entry name" value="GGDEF"/>
    <property type="match status" value="1"/>
</dbReference>
<dbReference type="PANTHER" id="PTHR45138">
    <property type="entry name" value="REGULATORY COMPONENTS OF SENSORY TRANSDUCTION SYSTEM"/>
    <property type="match status" value="1"/>
</dbReference>
<dbReference type="SUPFAM" id="SSF55073">
    <property type="entry name" value="Nucleotide cyclase"/>
    <property type="match status" value="1"/>
</dbReference>
<dbReference type="InterPro" id="IPR000160">
    <property type="entry name" value="GGDEF_dom"/>
</dbReference>
<dbReference type="Gene3D" id="3.30.450.20">
    <property type="entry name" value="PAS domain"/>
    <property type="match status" value="2"/>
</dbReference>
<evidence type="ECO:0000256" key="2">
    <source>
        <dbReference type="ARBA" id="ARBA00004533"/>
    </source>
</evidence>
<dbReference type="Gene3D" id="3.30.70.270">
    <property type="match status" value="1"/>
</dbReference>
<dbReference type="PROSITE" id="PS50887">
    <property type="entry name" value="GGDEF"/>
    <property type="match status" value="1"/>
</dbReference>
<dbReference type="PANTHER" id="PTHR45138:SF9">
    <property type="entry name" value="DIGUANYLATE CYCLASE DGCM-RELATED"/>
    <property type="match status" value="1"/>
</dbReference>
<sequence length="533" mass="59232">MPGRNTQAPTPDEAPRAPRKGVKAGSTFRLTVSFMLMVVVAFLAVESWRTWRDYRSVFASARDSVTNLARATAQHAEDTIRQVDVLTAGLAERVEGDGLQNLDVARIHKLLIQQSKIMPQLHGLFIYGPDGHWIVTDKEVTPETANNADRDYFQYHRTHEDRGVRIGQVVESRSTHDLIIPISRRLNNPDGSFAGVLLGTVKVSYFVDYYGDFRIDDKGALVLAMRDGTILVRRPFIASVVGKSLANSEIFKTYLPSSNQGIAQIRAVVDDTERLYGYRALTTYPLVVEAGLSRDSIIAPWRQDLLKNGFVLVFLILVLACFGLIVLSQLRQRMAMEREIRSAHKTMRDMALTDSLTGLGNRRRLDAALADEIRLARRQGTSLSLIMLDVDYFKRYNDQYGHAAGDDCLIAVGDGIRKAVKRPSDLAVRYGGEEFTVLLPNTDSAGAIQVAEDILQTIRSLELEHAGHPLGYVTASAGITTRYPVDDAVTPATLLKSADTCLYQAKQQGRNRWCSAQASRQIQPIAAMPRTDR</sequence>
<comment type="cofactor">
    <cofactor evidence="1">
        <name>Mg(2+)</name>
        <dbReference type="ChEBI" id="CHEBI:18420"/>
    </cofactor>
</comment>
<keyword evidence="6" id="KW-0472">Membrane</keyword>
<accession>A0A345UVY4</accession>
<evidence type="ECO:0000256" key="1">
    <source>
        <dbReference type="ARBA" id="ARBA00001946"/>
    </source>
</evidence>
<dbReference type="EC" id="2.7.7.65" evidence="3"/>
<keyword evidence="6" id="KW-0812">Transmembrane</keyword>
<feature type="transmembrane region" description="Helical" evidence="6">
    <location>
        <begin position="27"/>
        <end position="45"/>
    </location>
</feature>
<dbReference type="Proteomes" id="UP000254535">
    <property type="component" value="Chromosome"/>
</dbReference>
<dbReference type="AlphaFoldDB" id="A0A345UVY4"/>
<dbReference type="FunFam" id="3.30.70.270:FF:000001">
    <property type="entry name" value="Diguanylate cyclase domain protein"/>
    <property type="match status" value="1"/>
</dbReference>
<evidence type="ECO:0000256" key="5">
    <source>
        <dbReference type="SAM" id="MobiDB-lite"/>
    </source>
</evidence>
<feature type="transmembrane region" description="Helical" evidence="6">
    <location>
        <begin position="310"/>
        <end position="330"/>
    </location>
</feature>
<dbReference type="InterPro" id="IPR043128">
    <property type="entry name" value="Rev_trsase/Diguanyl_cyclase"/>
</dbReference>
<dbReference type="NCBIfam" id="TIGR00254">
    <property type="entry name" value="GGDEF"/>
    <property type="match status" value="1"/>
</dbReference>
<comment type="subcellular location">
    <subcellularLocation>
        <location evidence="2">Cell inner membrane</location>
    </subcellularLocation>
</comment>
<organism evidence="8 9">
    <name type="scientific">Pseudomonas fluorescens</name>
    <dbReference type="NCBI Taxonomy" id="294"/>
    <lineage>
        <taxon>Bacteria</taxon>
        <taxon>Pseudomonadati</taxon>
        <taxon>Pseudomonadota</taxon>
        <taxon>Gammaproteobacteria</taxon>
        <taxon>Pseudomonadales</taxon>
        <taxon>Pseudomonadaceae</taxon>
        <taxon>Pseudomonas</taxon>
    </lineage>
</organism>
<comment type="catalytic activity">
    <reaction evidence="4">
        <text>2 GTP = 3',3'-c-di-GMP + 2 diphosphate</text>
        <dbReference type="Rhea" id="RHEA:24898"/>
        <dbReference type="ChEBI" id="CHEBI:33019"/>
        <dbReference type="ChEBI" id="CHEBI:37565"/>
        <dbReference type="ChEBI" id="CHEBI:58805"/>
        <dbReference type="EC" id="2.7.7.65"/>
    </reaction>
</comment>
<dbReference type="InterPro" id="IPR050469">
    <property type="entry name" value="Diguanylate_Cyclase"/>
</dbReference>
<dbReference type="InterPro" id="IPR029787">
    <property type="entry name" value="Nucleotide_cyclase"/>
</dbReference>
<feature type="domain" description="GGDEF" evidence="7">
    <location>
        <begin position="381"/>
        <end position="518"/>
    </location>
</feature>
<dbReference type="GO" id="GO:1902201">
    <property type="term" value="P:negative regulation of bacterial-type flagellum-dependent cell motility"/>
    <property type="evidence" value="ECO:0007669"/>
    <property type="project" value="TreeGrafter"/>
</dbReference>
<dbReference type="InterPro" id="IPR054327">
    <property type="entry name" value="His-kinase-like_sensor"/>
</dbReference>
<dbReference type="Pfam" id="PF00990">
    <property type="entry name" value="GGDEF"/>
    <property type="match status" value="1"/>
</dbReference>
<dbReference type="CDD" id="cd01949">
    <property type="entry name" value="GGDEF"/>
    <property type="match status" value="1"/>
</dbReference>
<dbReference type="Pfam" id="PF22588">
    <property type="entry name" value="dCache_1_like"/>
    <property type="match status" value="1"/>
</dbReference>
<dbReference type="EMBL" id="CP022313">
    <property type="protein sequence ID" value="AXJ04636.1"/>
    <property type="molecule type" value="Genomic_DNA"/>
</dbReference>
<dbReference type="GO" id="GO:0052621">
    <property type="term" value="F:diguanylate cyclase activity"/>
    <property type="evidence" value="ECO:0007669"/>
    <property type="project" value="UniProtKB-EC"/>
</dbReference>
<keyword evidence="6" id="KW-1133">Transmembrane helix</keyword>
<dbReference type="CDD" id="cd12915">
    <property type="entry name" value="PDC2_DGC_like"/>
    <property type="match status" value="1"/>
</dbReference>